<dbReference type="Pfam" id="PF03401">
    <property type="entry name" value="TctC"/>
    <property type="match status" value="1"/>
</dbReference>
<dbReference type="Proteomes" id="UP000092213">
    <property type="component" value="Chromosome"/>
</dbReference>
<feature type="chain" id="PRO_5008258319" description="Receptor" evidence="2">
    <location>
        <begin position="30"/>
        <end position="329"/>
    </location>
</feature>
<dbReference type="InterPro" id="IPR042100">
    <property type="entry name" value="Bug_dom1"/>
</dbReference>
<dbReference type="RefSeq" id="WP_066668279.1">
    <property type="nucleotide sequence ID" value="NZ_CP016171.1"/>
</dbReference>
<reference evidence="3 4" key="1">
    <citation type="submission" date="2016-06" db="EMBL/GenBank/DDBJ databases">
        <title>Complete genome sequences of Bordetella bronchialis and Bordetella flabilis.</title>
        <authorList>
            <person name="LiPuma J.J."/>
            <person name="Spilker T."/>
        </authorList>
    </citation>
    <scope>NUCLEOTIDE SEQUENCE [LARGE SCALE GENOMIC DNA]</scope>
    <source>
        <strain evidence="3 4">AU17976</strain>
    </source>
</reference>
<evidence type="ECO:0000256" key="1">
    <source>
        <dbReference type="ARBA" id="ARBA00006987"/>
    </source>
</evidence>
<gene>
    <name evidence="3" type="ORF">BAU08_04250</name>
</gene>
<accession>A0A193FSB6</accession>
<proteinExistence type="inferred from homology"/>
<dbReference type="STRING" id="463025.BAU08_04250"/>
<keyword evidence="2" id="KW-0732">Signal</keyword>
<evidence type="ECO:0000313" key="3">
    <source>
        <dbReference type="EMBL" id="ANN70647.1"/>
    </source>
</evidence>
<dbReference type="EMBL" id="CP016171">
    <property type="protein sequence ID" value="ANN70647.1"/>
    <property type="molecule type" value="Genomic_DNA"/>
</dbReference>
<dbReference type="PANTHER" id="PTHR42928">
    <property type="entry name" value="TRICARBOXYLATE-BINDING PROTEIN"/>
    <property type="match status" value="1"/>
</dbReference>
<dbReference type="PANTHER" id="PTHR42928:SF5">
    <property type="entry name" value="BLR1237 PROTEIN"/>
    <property type="match status" value="1"/>
</dbReference>
<dbReference type="CDD" id="cd13578">
    <property type="entry name" value="PBP2_Bug27"/>
    <property type="match status" value="1"/>
</dbReference>
<name>A0A193FSB6_9BORD</name>
<evidence type="ECO:0000256" key="2">
    <source>
        <dbReference type="SAM" id="SignalP"/>
    </source>
</evidence>
<dbReference type="Gene3D" id="3.40.190.150">
    <property type="entry name" value="Bordetella uptake gene, domain 1"/>
    <property type="match status" value="1"/>
</dbReference>
<protein>
    <recommendedName>
        <fullName evidence="5">Receptor</fullName>
    </recommendedName>
</protein>
<comment type="similarity">
    <text evidence="1">Belongs to the UPF0065 (bug) family.</text>
</comment>
<organism evidence="3 4">
    <name type="scientific">Bordetella bronchialis</name>
    <dbReference type="NCBI Taxonomy" id="463025"/>
    <lineage>
        <taxon>Bacteria</taxon>
        <taxon>Pseudomonadati</taxon>
        <taxon>Pseudomonadota</taxon>
        <taxon>Betaproteobacteria</taxon>
        <taxon>Burkholderiales</taxon>
        <taxon>Alcaligenaceae</taxon>
        <taxon>Bordetella</taxon>
    </lineage>
</organism>
<feature type="signal peptide" evidence="2">
    <location>
        <begin position="1"/>
        <end position="29"/>
    </location>
</feature>
<dbReference type="SUPFAM" id="SSF53850">
    <property type="entry name" value="Periplasmic binding protein-like II"/>
    <property type="match status" value="1"/>
</dbReference>
<dbReference type="InterPro" id="IPR005064">
    <property type="entry name" value="BUG"/>
</dbReference>
<evidence type="ECO:0000313" key="4">
    <source>
        <dbReference type="Proteomes" id="UP000092213"/>
    </source>
</evidence>
<dbReference type="Gene3D" id="3.40.190.10">
    <property type="entry name" value="Periplasmic binding protein-like II"/>
    <property type="match status" value="1"/>
</dbReference>
<sequence>MKLVHTTARIAARAGLALALGLGAHVAHAQADYPNHKVRVIAPQGAGGGVDVVGRLLMEQLSKRLGQSFYIENQGGAGGIIGASDTARAAPDGYTLMIAYVATHGTNPAVRKTPYDPVKSFTPIAMIGGTANMLLVGPNLGVKTLKEFVDYARQNPDKLSYGTSGNGTLNHLAMEEFKHAADFNDLSVPYKSMSEALTDVIGGRVQTVFPGVAAGLPTVKSGRVIPLAVTGEKRQAVLPDVPTFQELGYPSMQALTWYGVVGPARMPQAVTDKLNATVNDVLKSPDFRQKLAQLGIDPMPMSPAQFGDYIAKEVRTWTQVAHDSKISID</sequence>
<dbReference type="PIRSF" id="PIRSF017082">
    <property type="entry name" value="YflP"/>
    <property type="match status" value="1"/>
</dbReference>
<dbReference type="AlphaFoldDB" id="A0A193FSB6"/>
<evidence type="ECO:0008006" key="5">
    <source>
        <dbReference type="Google" id="ProtNLM"/>
    </source>
</evidence>